<protein>
    <recommendedName>
        <fullName evidence="4">DUF4112 domain-containing protein</fullName>
    </recommendedName>
</protein>
<keyword evidence="1" id="KW-0812">Transmembrane</keyword>
<sequence length="158" mass="17600">MNHPKRLDSLQHSRSYHSAKKISYWLDDNYLDGVIGLVPVAGDIVSQSFHAVFLYLSAVKLRSARLTLVILFNSLLDIFIGLIPFLGEVLDFVNKSYKRNLALIEGFAVGDQAVVSRVNRQAAMAVVGIVLLLAGIVMLVKWTFSLLVALYHWLPGVF</sequence>
<feature type="transmembrane region" description="Helical" evidence="1">
    <location>
        <begin position="122"/>
        <end position="154"/>
    </location>
</feature>
<dbReference type="AlphaFoldDB" id="A0A448D5U7"/>
<feature type="transmembrane region" description="Helical" evidence="1">
    <location>
        <begin position="68"/>
        <end position="87"/>
    </location>
</feature>
<dbReference type="OrthoDB" id="513552at2"/>
<feature type="transmembrane region" description="Helical" evidence="1">
    <location>
        <begin position="34"/>
        <end position="56"/>
    </location>
</feature>
<gene>
    <name evidence="2" type="ORF">NCTC10296_00385</name>
</gene>
<dbReference type="PANTHER" id="PTHR35519:SF2">
    <property type="entry name" value="PH DOMAIN PROTEIN"/>
    <property type="match status" value="1"/>
</dbReference>
<accession>A0A448D5U7</accession>
<dbReference type="RefSeq" id="WP_085415441.1">
    <property type="nucleotide sequence ID" value="NZ_CAUJPY010000008.1"/>
</dbReference>
<evidence type="ECO:0000313" key="2">
    <source>
        <dbReference type="EMBL" id="VEE99528.1"/>
    </source>
</evidence>
<evidence type="ECO:0000313" key="3">
    <source>
        <dbReference type="Proteomes" id="UP000279284"/>
    </source>
</evidence>
<proteinExistence type="predicted"/>
<dbReference type="KEGG" id="nci:NCTC10296_00385"/>
<dbReference type="EMBL" id="LR134313">
    <property type="protein sequence ID" value="VEE99528.1"/>
    <property type="molecule type" value="Genomic_DNA"/>
</dbReference>
<organism evidence="2 3">
    <name type="scientific">Neisseria canis</name>
    <dbReference type="NCBI Taxonomy" id="493"/>
    <lineage>
        <taxon>Bacteria</taxon>
        <taxon>Pseudomonadati</taxon>
        <taxon>Pseudomonadota</taxon>
        <taxon>Betaproteobacteria</taxon>
        <taxon>Neisseriales</taxon>
        <taxon>Neisseriaceae</taxon>
        <taxon>Neisseria</taxon>
    </lineage>
</organism>
<keyword evidence="1" id="KW-1133">Transmembrane helix</keyword>
<evidence type="ECO:0008006" key="4">
    <source>
        <dbReference type="Google" id="ProtNLM"/>
    </source>
</evidence>
<dbReference type="Pfam" id="PF13430">
    <property type="entry name" value="DUF4112"/>
    <property type="match status" value="1"/>
</dbReference>
<dbReference type="STRING" id="493.BWD07_00655"/>
<dbReference type="Proteomes" id="UP000279284">
    <property type="component" value="Chromosome"/>
</dbReference>
<name>A0A448D5U7_9NEIS</name>
<dbReference type="PANTHER" id="PTHR35519">
    <property type="entry name" value="MEMBRANE PROTEINS"/>
    <property type="match status" value="1"/>
</dbReference>
<keyword evidence="3" id="KW-1185">Reference proteome</keyword>
<reference evidence="2 3" key="1">
    <citation type="submission" date="2018-12" db="EMBL/GenBank/DDBJ databases">
        <authorList>
            <consortium name="Pathogen Informatics"/>
        </authorList>
    </citation>
    <scope>NUCLEOTIDE SEQUENCE [LARGE SCALE GENOMIC DNA]</scope>
    <source>
        <strain evidence="2 3">NCTC10296</strain>
    </source>
</reference>
<evidence type="ECO:0000256" key="1">
    <source>
        <dbReference type="SAM" id="Phobius"/>
    </source>
</evidence>
<keyword evidence="1" id="KW-0472">Membrane</keyword>
<dbReference type="InterPro" id="IPR025187">
    <property type="entry name" value="DUF4112"/>
</dbReference>